<evidence type="ECO:0000313" key="14">
    <source>
        <dbReference type="EMBL" id="RKF56602.1"/>
    </source>
</evidence>
<dbReference type="STRING" id="62708.A0A420HGK6"/>
<dbReference type="Gene3D" id="3.40.50.300">
    <property type="entry name" value="P-loop containing nucleotide triphosphate hydrolases"/>
    <property type="match status" value="1"/>
</dbReference>
<feature type="compositionally biased region" description="Polar residues" evidence="12">
    <location>
        <begin position="70"/>
        <end position="120"/>
    </location>
</feature>
<dbReference type="GO" id="GO:0006271">
    <property type="term" value="P:DNA strand elongation involved in DNA replication"/>
    <property type="evidence" value="ECO:0007669"/>
    <property type="project" value="UniProtKB-ARBA"/>
</dbReference>
<feature type="coiled-coil region" evidence="11">
    <location>
        <begin position="404"/>
        <end position="442"/>
    </location>
</feature>
<dbReference type="Pfam" id="PF08519">
    <property type="entry name" value="RFC1"/>
    <property type="match status" value="1"/>
</dbReference>
<keyword evidence="6 10" id="KW-0547">Nucleotide-binding</keyword>
<dbReference type="InterPro" id="IPR008921">
    <property type="entry name" value="DNA_pol3_clamp-load_cplx_C"/>
</dbReference>
<comment type="caution">
    <text evidence="14">The sequence shown here is derived from an EMBL/GenBank/DDBJ whole genome shotgun (WGS) entry which is preliminary data.</text>
</comment>
<keyword evidence="5 10" id="KW-0235">DNA replication</keyword>
<dbReference type="CDD" id="cd17752">
    <property type="entry name" value="BRCT_RFC1"/>
    <property type="match status" value="1"/>
</dbReference>
<dbReference type="Gene3D" id="1.10.8.60">
    <property type="match status" value="1"/>
</dbReference>
<evidence type="ECO:0000256" key="1">
    <source>
        <dbReference type="ARBA" id="ARBA00004123"/>
    </source>
</evidence>
<dbReference type="Pfam" id="PF00533">
    <property type="entry name" value="BRCT"/>
    <property type="match status" value="1"/>
</dbReference>
<keyword evidence="11" id="KW-0175">Coiled coil</keyword>
<dbReference type="GO" id="GO:0006281">
    <property type="term" value="P:DNA repair"/>
    <property type="evidence" value="ECO:0007669"/>
    <property type="project" value="InterPro"/>
</dbReference>
<keyword evidence="7 10" id="KW-0067">ATP-binding</keyword>
<dbReference type="FunFam" id="1.10.8.60:FF:000021">
    <property type="entry name" value="Replication factor C subunit 1"/>
    <property type="match status" value="1"/>
</dbReference>
<protein>
    <recommendedName>
        <fullName evidence="3 10">Replication factor C subunit 1</fullName>
    </recommendedName>
</protein>
<proteinExistence type="inferred from homology"/>
<name>A0A420HGK6_9PEZI</name>
<comment type="subcellular location">
    <subcellularLocation>
        <location evidence="1 10">Nucleus</location>
    </subcellularLocation>
</comment>
<dbReference type="PROSITE" id="PS50172">
    <property type="entry name" value="BRCT"/>
    <property type="match status" value="1"/>
</dbReference>
<dbReference type="CDD" id="cd18140">
    <property type="entry name" value="HLD_clamp_RFC"/>
    <property type="match status" value="1"/>
</dbReference>
<dbReference type="SUPFAM" id="SSF52540">
    <property type="entry name" value="P-loop containing nucleoside triphosphate hydrolases"/>
    <property type="match status" value="1"/>
</dbReference>
<gene>
    <name evidence="14" type="ORF">GcM3_194023</name>
</gene>
<evidence type="ECO:0000256" key="4">
    <source>
        <dbReference type="ARBA" id="ARBA00022553"/>
    </source>
</evidence>
<dbReference type="CDD" id="cd00009">
    <property type="entry name" value="AAA"/>
    <property type="match status" value="1"/>
</dbReference>
<sequence>MPGDIRSFFGGKNSTINSECKTSQEKASNKNRNKRRRVVEDSDDEQILKEPRNASIKKKAKNEPSIGEEISTSDYFKSSNKPKLTKSTPSNAKDTQNSLVNKPLTRSTRATSSLKGSSKNECLVTSDKEAAGDIFEANFKSRVQDEGDAHVEYTSYGDENSKNNIANSGSNNYVKKSKVKYTETKETGEHHTFAGSNKDDNIFVSHNSRSNFSQEVKTTSPNTLENEENNELITKPVKHKSLKPLKKAIGSKEIEPECTSVQAILNGISTVRAPTPPPKDPNAKWDWKTAQAGGNNGPPPAVGSKEIPIGEENCLAGLTFVFTGLLDTLAREDAQELVKRYGGKVTTGPSRRTSFVVLGNDAGPSKLRKIQELSLKTINEDGLFELLRVMPANGGDGKAAEKNMKKKCLEMKKIEKDAEEMKREEMREIREAEKAAELAAKAQGATAPFARMPVAPSSQLWTTKYAPTSINQICGNKAAVEKIQSWLKGWPEAHRCNFQRKGPNGLGGYRAVIIHGPPGIGKTTAAHLAAKLTGYDIIESNASDTRSKKLVESGLGEVLNNKSLLGYFAGRGKDVNEQRKNIVLIMDEVDGMSAGDRGGVGALAQVCKKTDIPMILICNDRKTPKMKPFDFVTYDIPFRKPTVEQVRSRIATICHREGLQLAPNVIDALIEGSNKDIRQIINMISSVKLDQKSMDYDQGKAMTKSWEKHIVLKPWDICHKLLSGGLFSPNSNVTLNDKIELYFNDHEFSYLMIQENYLSTKPSLIGDRYGKEARLKALQLADDAAHSISDGDLVDRMIHGSQQQWSLMPTHAVFSSVRPASFVSGMMTGHTAFTRWLGNNSKQQKLSRYVKDILGHMRLRTACDKHEIRLQYIPNLWLETVKRLEEEGKDSVDEVIELMDYYFLTRDDFDFIMELGVGSHDMEKVSIETQTKASFTRIYNSKSHPLPFMKSTSVVAPAKTIKEAPDLEEAFEPEDEKELLAPEQKDEENDEIDIKKDKYIKLPKKKPTASKRASKKKSKKSPEGDAAEDSENMEPPPAKKKKNSSTKTNSDLKKKTKK</sequence>
<evidence type="ECO:0000256" key="9">
    <source>
        <dbReference type="ARBA" id="ARBA00023242"/>
    </source>
</evidence>
<dbReference type="EMBL" id="MCBQ01019434">
    <property type="protein sequence ID" value="RKF56602.1"/>
    <property type="molecule type" value="Genomic_DNA"/>
</dbReference>
<dbReference type="Gene3D" id="3.40.50.10190">
    <property type="entry name" value="BRCT domain"/>
    <property type="match status" value="1"/>
</dbReference>
<dbReference type="PANTHER" id="PTHR23389:SF6">
    <property type="entry name" value="REPLICATION FACTOR C SUBUNIT 1"/>
    <property type="match status" value="1"/>
</dbReference>
<dbReference type="InterPro" id="IPR036420">
    <property type="entry name" value="BRCT_dom_sf"/>
</dbReference>
<keyword evidence="9 10" id="KW-0539">Nucleus</keyword>
<evidence type="ECO:0000256" key="3">
    <source>
        <dbReference type="ARBA" id="ARBA00020401"/>
    </source>
</evidence>
<feature type="domain" description="BRCT" evidence="13">
    <location>
        <begin position="310"/>
        <end position="388"/>
    </location>
</feature>
<evidence type="ECO:0000256" key="5">
    <source>
        <dbReference type="ARBA" id="ARBA00022705"/>
    </source>
</evidence>
<dbReference type="GO" id="GO:0005634">
    <property type="term" value="C:nucleus"/>
    <property type="evidence" value="ECO:0007669"/>
    <property type="project" value="UniProtKB-SubCell"/>
</dbReference>
<dbReference type="InterPro" id="IPR047854">
    <property type="entry name" value="RFC_lid"/>
</dbReference>
<feature type="region of interest" description="Disordered" evidence="12">
    <location>
        <begin position="1"/>
        <end position="126"/>
    </location>
</feature>
<feature type="compositionally biased region" description="Polar residues" evidence="12">
    <location>
        <begin position="12"/>
        <end position="21"/>
    </location>
</feature>
<dbReference type="GO" id="GO:0003689">
    <property type="term" value="F:DNA clamp loader activity"/>
    <property type="evidence" value="ECO:0007669"/>
    <property type="project" value="UniProtKB-UniRule"/>
</dbReference>
<feature type="region of interest" description="Disordered" evidence="12">
    <location>
        <begin position="966"/>
        <end position="1058"/>
    </location>
</feature>
<dbReference type="SUPFAM" id="SSF52113">
    <property type="entry name" value="BRCT domain"/>
    <property type="match status" value="1"/>
</dbReference>
<keyword evidence="4" id="KW-0597">Phosphoprotein</keyword>
<comment type="similarity">
    <text evidence="2 10">Belongs to the activator 1 large subunit family.</text>
</comment>
<evidence type="ECO:0000256" key="7">
    <source>
        <dbReference type="ARBA" id="ARBA00022840"/>
    </source>
</evidence>
<evidence type="ECO:0000259" key="13">
    <source>
        <dbReference type="PROSITE" id="PS50172"/>
    </source>
</evidence>
<evidence type="ECO:0000256" key="10">
    <source>
        <dbReference type="PIRNR" id="PIRNR036578"/>
    </source>
</evidence>
<organism evidence="14 15">
    <name type="scientific">Golovinomyces cichoracearum</name>
    <dbReference type="NCBI Taxonomy" id="62708"/>
    <lineage>
        <taxon>Eukaryota</taxon>
        <taxon>Fungi</taxon>
        <taxon>Dikarya</taxon>
        <taxon>Ascomycota</taxon>
        <taxon>Pezizomycotina</taxon>
        <taxon>Leotiomycetes</taxon>
        <taxon>Erysiphales</taxon>
        <taxon>Erysiphaceae</taxon>
        <taxon>Golovinomyces</taxon>
    </lineage>
</organism>
<evidence type="ECO:0000313" key="15">
    <source>
        <dbReference type="Proteomes" id="UP000283383"/>
    </source>
</evidence>
<dbReference type="PIRSF" id="PIRSF036578">
    <property type="entry name" value="RFC1"/>
    <property type="match status" value="1"/>
</dbReference>
<evidence type="ECO:0000256" key="2">
    <source>
        <dbReference type="ARBA" id="ARBA00006116"/>
    </source>
</evidence>
<dbReference type="InterPro" id="IPR012178">
    <property type="entry name" value="RFC1"/>
</dbReference>
<accession>A0A420HGK6</accession>
<dbReference type="GO" id="GO:0005524">
    <property type="term" value="F:ATP binding"/>
    <property type="evidence" value="ECO:0007669"/>
    <property type="project" value="UniProtKB-UniRule"/>
</dbReference>
<dbReference type="GO" id="GO:0016887">
    <property type="term" value="F:ATP hydrolysis activity"/>
    <property type="evidence" value="ECO:0007669"/>
    <property type="project" value="InterPro"/>
</dbReference>
<evidence type="ECO:0000256" key="8">
    <source>
        <dbReference type="ARBA" id="ARBA00023125"/>
    </source>
</evidence>
<feature type="compositionally biased region" description="Basic residues" evidence="12">
    <location>
        <begin position="1001"/>
        <end position="1019"/>
    </location>
</feature>
<dbReference type="GO" id="GO:0003677">
    <property type="term" value="F:DNA binding"/>
    <property type="evidence" value="ECO:0007669"/>
    <property type="project" value="UniProtKB-KW"/>
</dbReference>
<evidence type="ECO:0000256" key="12">
    <source>
        <dbReference type="SAM" id="MobiDB-lite"/>
    </source>
</evidence>
<keyword evidence="8" id="KW-0238">DNA-binding</keyword>
<dbReference type="Pfam" id="PF25361">
    <property type="entry name" value="AAA_lid_RFC1"/>
    <property type="match status" value="1"/>
</dbReference>
<evidence type="ECO:0000256" key="6">
    <source>
        <dbReference type="ARBA" id="ARBA00022741"/>
    </source>
</evidence>
<keyword evidence="15" id="KW-1185">Reference proteome</keyword>
<dbReference type="FunFam" id="1.20.272.10:FF:000005">
    <property type="entry name" value="Replication factor C subunit 1"/>
    <property type="match status" value="1"/>
</dbReference>
<dbReference type="Proteomes" id="UP000283383">
    <property type="component" value="Unassembled WGS sequence"/>
</dbReference>
<dbReference type="FunFam" id="3.40.50.10190:FF:000001">
    <property type="entry name" value="Replication factor C subunit 1"/>
    <property type="match status" value="1"/>
</dbReference>
<dbReference type="AlphaFoldDB" id="A0A420HGK6"/>
<reference evidence="14 15" key="1">
    <citation type="journal article" date="2018" name="BMC Genomics">
        <title>Comparative genome analyses reveal sequence features reflecting distinct modes of host-adaptation between dicot and monocot powdery mildew.</title>
        <authorList>
            <person name="Wu Y."/>
            <person name="Ma X."/>
            <person name="Pan Z."/>
            <person name="Kale S.D."/>
            <person name="Song Y."/>
            <person name="King H."/>
            <person name="Zhang Q."/>
            <person name="Presley C."/>
            <person name="Deng X."/>
            <person name="Wei C.I."/>
            <person name="Xiao S."/>
        </authorList>
    </citation>
    <scope>NUCLEOTIDE SEQUENCE [LARGE SCALE GENOMIC DNA]</scope>
    <source>
        <strain evidence="14">UMSG3</strain>
    </source>
</reference>
<dbReference type="Pfam" id="PF00004">
    <property type="entry name" value="AAA"/>
    <property type="match status" value="1"/>
</dbReference>
<dbReference type="InterPro" id="IPR003593">
    <property type="entry name" value="AAA+_ATPase"/>
</dbReference>
<dbReference type="InterPro" id="IPR013725">
    <property type="entry name" value="DNA_replication_fac_RFC1_C"/>
</dbReference>
<evidence type="ECO:0000256" key="11">
    <source>
        <dbReference type="SAM" id="Coils"/>
    </source>
</evidence>
<dbReference type="SUPFAM" id="SSF48019">
    <property type="entry name" value="post-AAA+ oligomerization domain-like"/>
    <property type="match status" value="1"/>
</dbReference>
<dbReference type="GO" id="GO:0005663">
    <property type="term" value="C:DNA replication factor C complex"/>
    <property type="evidence" value="ECO:0007669"/>
    <property type="project" value="InterPro"/>
</dbReference>
<feature type="compositionally biased region" description="Acidic residues" evidence="12">
    <location>
        <begin position="966"/>
        <end position="977"/>
    </location>
</feature>
<dbReference type="InterPro" id="IPR003959">
    <property type="entry name" value="ATPase_AAA_core"/>
</dbReference>
<dbReference type="SMART" id="SM00292">
    <property type="entry name" value="BRCT"/>
    <property type="match status" value="1"/>
</dbReference>
<dbReference type="InterPro" id="IPR027417">
    <property type="entry name" value="P-loop_NTPase"/>
</dbReference>
<dbReference type="FunFam" id="3.40.50.300:FF:000395">
    <property type="entry name" value="Replication factor C subunit 1"/>
    <property type="match status" value="1"/>
</dbReference>
<dbReference type="SMART" id="SM00382">
    <property type="entry name" value="AAA"/>
    <property type="match status" value="1"/>
</dbReference>
<dbReference type="Gene3D" id="1.20.272.10">
    <property type="match status" value="1"/>
</dbReference>
<dbReference type="PANTHER" id="PTHR23389">
    <property type="entry name" value="CHROMOSOME TRANSMISSION FIDELITY FACTOR 18"/>
    <property type="match status" value="1"/>
</dbReference>
<dbReference type="InterPro" id="IPR001357">
    <property type="entry name" value="BRCT_dom"/>
</dbReference>